<keyword evidence="3" id="KW-1185">Reference proteome</keyword>
<dbReference type="OrthoDB" id="3267146at2759"/>
<evidence type="ECO:0000313" key="3">
    <source>
        <dbReference type="Proteomes" id="UP000823399"/>
    </source>
</evidence>
<feature type="repeat" description="WD" evidence="1">
    <location>
        <begin position="23"/>
        <end position="37"/>
    </location>
</feature>
<reference evidence="2" key="1">
    <citation type="journal article" date="2020" name="New Phytol.">
        <title>Comparative genomics reveals dynamic genome evolution in host specialist ectomycorrhizal fungi.</title>
        <authorList>
            <person name="Lofgren L.A."/>
            <person name="Nguyen N.H."/>
            <person name="Vilgalys R."/>
            <person name="Ruytinx J."/>
            <person name="Liao H.L."/>
            <person name="Branco S."/>
            <person name="Kuo A."/>
            <person name="LaButti K."/>
            <person name="Lipzen A."/>
            <person name="Andreopoulos W."/>
            <person name="Pangilinan J."/>
            <person name="Riley R."/>
            <person name="Hundley H."/>
            <person name="Na H."/>
            <person name="Barry K."/>
            <person name="Grigoriev I.V."/>
            <person name="Stajich J.E."/>
            <person name="Kennedy P.G."/>
        </authorList>
    </citation>
    <scope>NUCLEOTIDE SEQUENCE</scope>
    <source>
        <strain evidence="2">FC423</strain>
    </source>
</reference>
<keyword evidence="1" id="KW-0853">WD repeat</keyword>
<dbReference type="SUPFAM" id="SSF50978">
    <property type="entry name" value="WD40 repeat-like"/>
    <property type="match status" value="1"/>
</dbReference>
<dbReference type="AlphaFoldDB" id="A0A9P7FBC1"/>
<dbReference type="Proteomes" id="UP000823399">
    <property type="component" value="Unassembled WGS sequence"/>
</dbReference>
<dbReference type="InterPro" id="IPR001680">
    <property type="entry name" value="WD40_rpt"/>
</dbReference>
<gene>
    <name evidence="2" type="ORF">F5147DRAFT_835239</name>
</gene>
<protein>
    <submittedName>
        <fullName evidence="2">Uncharacterized protein</fullName>
    </submittedName>
</protein>
<dbReference type="RefSeq" id="XP_041295701.1">
    <property type="nucleotide sequence ID" value="XM_041443954.1"/>
</dbReference>
<evidence type="ECO:0000313" key="2">
    <source>
        <dbReference type="EMBL" id="KAG2113143.1"/>
    </source>
</evidence>
<comment type="caution">
    <text evidence="2">The sequence shown here is derived from an EMBL/GenBank/DDBJ whole genome shotgun (WGS) entry which is preliminary data.</text>
</comment>
<evidence type="ECO:0000256" key="1">
    <source>
        <dbReference type="PROSITE-ProRule" id="PRU00221"/>
    </source>
</evidence>
<proteinExistence type="predicted"/>
<name>A0A9P7FBC1_9AGAM</name>
<dbReference type="GeneID" id="64706213"/>
<dbReference type="InterPro" id="IPR036322">
    <property type="entry name" value="WD40_repeat_dom_sf"/>
</dbReference>
<organism evidence="2 3">
    <name type="scientific">Suillus discolor</name>
    <dbReference type="NCBI Taxonomy" id="1912936"/>
    <lineage>
        <taxon>Eukaryota</taxon>
        <taxon>Fungi</taxon>
        <taxon>Dikarya</taxon>
        <taxon>Basidiomycota</taxon>
        <taxon>Agaricomycotina</taxon>
        <taxon>Agaricomycetes</taxon>
        <taxon>Agaricomycetidae</taxon>
        <taxon>Boletales</taxon>
        <taxon>Suillineae</taxon>
        <taxon>Suillaceae</taxon>
        <taxon>Suillus</taxon>
    </lineage>
</organism>
<dbReference type="EMBL" id="JABBWM010000013">
    <property type="protein sequence ID" value="KAG2113143.1"/>
    <property type="molecule type" value="Genomic_DNA"/>
</dbReference>
<sequence length="155" mass="17057">MTYSVLIVVPSARLNSHRRQAHVSGSEDNTIRVWDIEFLNQSHPFKAPAICFSPNPIYALHSAASFLQDASTPVSVAANVYSPIKTLQRSRELARSRPYDAFTMVMHYSGRSYFDAALTSLDAALTSLDAATDAPMTIFFSSLSGSFEPVEHIDV</sequence>
<accession>A0A9P7FBC1</accession>
<dbReference type="PROSITE" id="PS50082">
    <property type="entry name" value="WD_REPEATS_2"/>
    <property type="match status" value="1"/>
</dbReference>